<name>A0A926FP82_AERHY</name>
<evidence type="ECO:0000256" key="1">
    <source>
        <dbReference type="SAM" id="SignalP"/>
    </source>
</evidence>
<feature type="signal peptide" evidence="1">
    <location>
        <begin position="1"/>
        <end position="20"/>
    </location>
</feature>
<organism evidence="2">
    <name type="scientific">Aeromonas hydrophila</name>
    <dbReference type="NCBI Taxonomy" id="644"/>
    <lineage>
        <taxon>Bacteria</taxon>
        <taxon>Pseudomonadati</taxon>
        <taxon>Pseudomonadota</taxon>
        <taxon>Gammaproteobacteria</taxon>
        <taxon>Aeromonadales</taxon>
        <taxon>Aeromonadaceae</taxon>
        <taxon>Aeromonas</taxon>
    </lineage>
</organism>
<sequence>MKLSKLAIMSIVAFSSVSFAGIKDDMNNFFDGTVNYTSPDAVNGQMGGYYNGVVFKPGYLYETSTWQL</sequence>
<dbReference type="EMBL" id="JACLAN010000014">
    <property type="protein sequence ID" value="MBC8674337.1"/>
    <property type="molecule type" value="Genomic_DNA"/>
</dbReference>
<dbReference type="AlphaFoldDB" id="A0A926FP82"/>
<evidence type="ECO:0000313" key="2">
    <source>
        <dbReference type="EMBL" id="MBC8674337.1"/>
    </source>
</evidence>
<keyword evidence="1" id="KW-0732">Signal</keyword>
<accession>A0A926FP82</accession>
<reference evidence="2" key="1">
    <citation type="submission" date="2020-07" db="EMBL/GenBank/DDBJ databases">
        <title>Carbapenem Resistant Aeromonas hydrophila Carrying blacphA7 Isolated from Two Solid Organ Transplant Patients.</title>
        <authorList>
            <person name="Hilt E."/>
            <person name="Fitzwater S.P."/>
            <person name="Ward K."/>
            <person name="De St Maurice A."/>
            <person name="Chandrasekaran S."/>
            <person name="Garner O.B."/>
            <person name="Yang S."/>
        </authorList>
    </citation>
    <scope>NUCLEOTIDE SEQUENCE</scope>
    <source>
        <strain evidence="2">B-1</strain>
    </source>
</reference>
<gene>
    <name evidence="2" type="ORF">H2136_20565</name>
</gene>
<comment type="caution">
    <text evidence="2">The sequence shown here is derived from an EMBL/GenBank/DDBJ whole genome shotgun (WGS) entry which is preliminary data.</text>
</comment>
<protein>
    <submittedName>
        <fullName evidence="2">Uncharacterized protein</fullName>
    </submittedName>
</protein>
<feature type="chain" id="PRO_5037781943" evidence="1">
    <location>
        <begin position="21"/>
        <end position="68"/>
    </location>
</feature>
<proteinExistence type="predicted"/>